<accession>A0ABS1V7M1</accession>
<dbReference type="InterPro" id="IPR013096">
    <property type="entry name" value="Cupin_2"/>
</dbReference>
<protein>
    <submittedName>
        <fullName evidence="2">Cupin domain-containing protein</fullName>
    </submittedName>
</protein>
<dbReference type="PANTHER" id="PTHR36440">
    <property type="entry name" value="PUTATIVE (AFU_ORTHOLOGUE AFUA_8G07350)-RELATED"/>
    <property type="match status" value="1"/>
</dbReference>
<dbReference type="Gene3D" id="2.60.120.10">
    <property type="entry name" value="Jelly Rolls"/>
    <property type="match status" value="1"/>
</dbReference>
<dbReference type="PANTHER" id="PTHR36440:SF1">
    <property type="entry name" value="PUTATIVE (AFU_ORTHOLOGUE AFUA_8G07350)-RELATED"/>
    <property type="match status" value="1"/>
</dbReference>
<evidence type="ECO:0000313" key="2">
    <source>
        <dbReference type="EMBL" id="MBL6457668.1"/>
    </source>
</evidence>
<proteinExistence type="predicted"/>
<gene>
    <name evidence="2" type="ORF">JMJ55_20230</name>
</gene>
<dbReference type="Proteomes" id="UP000606490">
    <property type="component" value="Unassembled WGS sequence"/>
</dbReference>
<dbReference type="SUPFAM" id="SSF51182">
    <property type="entry name" value="RmlC-like cupins"/>
    <property type="match status" value="1"/>
</dbReference>
<dbReference type="Pfam" id="PF07883">
    <property type="entry name" value="Cupin_2"/>
    <property type="match status" value="1"/>
</dbReference>
<dbReference type="RefSeq" id="WP_202827406.1">
    <property type="nucleotide sequence ID" value="NZ_JAEUXJ010000009.1"/>
</dbReference>
<organism evidence="2 3">
    <name type="scientific">Belnapia mucosa</name>
    <dbReference type="NCBI Taxonomy" id="2804532"/>
    <lineage>
        <taxon>Bacteria</taxon>
        <taxon>Pseudomonadati</taxon>
        <taxon>Pseudomonadota</taxon>
        <taxon>Alphaproteobacteria</taxon>
        <taxon>Acetobacterales</taxon>
        <taxon>Roseomonadaceae</taxon>
        <taxon>Belnapia</taxon>
    </lineage>
</organism>
<dbReference type="CDD" id="cd06979">
    <property type="entry name" value="cupin_RemF-like"/>
    <property type="match status" value="1"/>
</dbReference>
<keyword evidence="3" id="KW-1185">Reference proteome</keyword>
<evidence type="ECO:0000313" key="3">
    <source>
        <dbReference type="Proteomes" id="UP000606490"/>
    </source>
</evidence>
<dbReference type="InterPro" id="IPR011051">
    <property type="entry name" value="RmlC_Cupin_sf"/>
</dbReference>
<reference evidence="2 3" key="1">
    <citation type="submission" date="2021-01" db="EMBL/GenBank/DDBJ databases">
        <title>Belnapia mucosa sp. nov. and Belnapia arida sp. nov., isolated from the Tabernas Desert (Almeria, Spain).</title>
        <authorList>
            <person name="Molina-Menor E."/>
            <person name="Vidal-Verdu A."/>
            <person name="Calonge A."/>
            <person name="Satari L."/>
            <person name="Pereto Magraner J."/>
            <person name="Porcar Miralles M."/>
        </authorList>
    </citation>
    <scope>NUCLEOTIDE SEQUENCE [LARGE SCALE GENOMIC DNA]</scope>
    <source>
        <strain evidence="2 3">T6</strain>
    </source>
</reference>
<comment type="caution">
    <text evidence="2">The sequence shown here is derived from an EMBL/GenBank/DDBJ whole genome shotgun (WGS) entry which is preliminary data.</text>
</comment>
<name>A0ABS1V7M1_9PROT</name>
<sequence>MAELIRMGGLELRFLQEGSGTGGGLDLFEMQVAPQARMPVPHYHESWDETVFGLEGAVTFRVEGQDRPVGPGESLFIRRGQVHGFRNEGPGPARCLCILTPGVLGPGYFREIAGLLAATPPDPAALRAVMLRHGLVPVPEG</sequence>
<dbReference type="InterPro" id="IPR053146">
    <property type="entry name" value="QDO-like"/>
</dbReference>
<feature type="domain" description="Cupin type-2" evidence="1">
    <location>
        <begin position="29"/>
        <end position="98"/>
    </location>
</feature>
<dbReference type="EMBL" id="JAEUXJ010000009">
    <property type="protein sequence ID" value="MBL6457668.1"/>
    <property type="molecule type" value="Genomic_DNA"/>
</dbReference>
<dbReference type="InterPro" id="IPR014710">
    <property type="entry name" value="RmlC-like_jellyroll"/>
</dbReference>
<evidence type="ECO:0000259" key="1">
    <source>
        <dbReference type="Pfam" id="PF07883"/>
    </source>
</evidence>